<protein>
    <recommendedName>
        <fullName evidence="3">adenosine deaminase</fullName>
        <ecNumber evidence="3">3.5.4.4</ecNumber>
    </recommendedName>
</protein>
<proteinExistence type="inferred from homology"/>
<feature type="non-terminal residue" evidence="8">
    <location>
        <position position="1"/>
    </location>
</feature>
<feature type="domain" description="Adenosine deaminase" evidence="7">
    <location>
        <begin position="3"/>
        <end position="182"/>
    </location>
</feature>
<sequence length="183" mass="20489">GDRDAISRIADEFCEDCSKHNIRYVEARYSPQLFASNEETPEYAQKHGDLTPREVVKIIYWSNEIVSLADDFRNEGVVAVDLAGGFKEGNAEFTPDEHKVAFNKAKTLNIHRTVHAGEAGPHTAVVEAIKELYAERIGHGYHCRDDENTYNLVRSNDIHLETCPISSICTGAVDEHETEFPVA</sequence>
<dbReference type="InterPro" id="IPR032466">
    <property type="entry name" value="Metal_Hydrolase"/>
</dbReference>
<dbReference type="Proteomes" id="UP001217089">
    <property type="component" value="Unassembled WGS sequence"/>
</dbReference>
<dbReference type="PANTHER" id="PTHR11409:SF43">
    <property type="entry name" value="ADENOSINE DEAMINASE"/>
    <property type="match status" value="1"/>
</dbReference>
<dbReference type="EC" id="3.5.4.4" evidence="3"/>
<comment type="similarity">
    <text evidence="2">Belongs to the metallo-dependent hydrolases superfamily. Adenosine and AMP deaminases family.</text>
</comment>
<dbReference type="InterPro" id="IPR001365">
    <property type="entry name" value="A_deaminase_dom"/>
</dbReference>
<comment type="caution">
    <text evidence="8">The sequence shown here is derived from an EMBL/GenBank/DDBJ whole genome shotgun (WGS) entry which is preliminary data.</text>
</comment>
<reference evidence="8 9" key="1">
    <citation type="submission" date="2022-12" db="EMBL/GenBank/DDBJ databases">
        <title>Chromosome-level genome of Tegillarca granosa.</title>
        <authorList>
            <person name="Kim J."/>
        </authorList>
    </citation>
    <scope>NUCLEOTIDE SEQUENCE [LARGE SCALE GENOMIC DNA]</scope>
    <source>
        <strain evidence="8">Teg-2019</strain>
        <tissue evidence="8">Adductor muscle</tissue>
    </source>
</reference>
<name>A0ABQ9FYN4_TEGGR</name>
<evidence type="ECO:0000256" key="4">
    <source>
        <dbReference type="ARBA" id="ARBA00022723"/>
    </source>
</evidence>
<evidence type="ECO:0000259" key="7">
    <source>
        <dbReference type="Pfam" id="PF00962"/>
    </source>
</evidence>
<dbReference type="SUPFAM" id="SSF51556">
    <property type="entry name" value="Metallo-dependent hydrolases"/>
    <property type="match status" value="1"/>
</dbReference>
<comment type="cofactor">
    <cofactor evidence="1">
        <name>Zn(2+)</name>
        <dbReference type="ChEBI" id="CHEBI:29105"/>
    </cofactor>
</comment>
<dbReference type="Gene3D" id="3.20.20.140">
    <property type="entry name" value="Metal-dependent hydrolases"/>
    <property type="match status" value="1"/>
</dbReference>
<accession>A0ABQ9FYN4</accession>
<dbReference type="EMBL" id="JARBDR010000018">
    <property type="protein sequence ID" value="KAJ8322358.1"/>
    <property type="molecule type" value="Genomic_DNA"/>
</dbReference>
<keyword evidence="6" id="KW-0862">Zinc</keyword>
<keyword evidence="5" id="KW-0378">Hydrolase</keyword>
<evidence type="ECO:0000313" key="9">
    <source>
        <dbReference type="Proteomes" id="UP001217089"/>
    </source>
</evidence>
<dbReference type="InterPro" id="IPR006330">
    <property type="entry name" value="Ado/ade_deaminase"/>
</dbReference>
<dbReference type="PANTHER" id="PTHR11409">
    <property type="entry name" value="ADENOSINE DEAMINASE"/>
    <property type="match status" value="1"/>
</dbReference>
<organism evidence="8 9">
    <name type="scientific">Tegillarca granosa</name>
    <name type="common">Malaysian cockle</name>
    <name type="synonym">Anadara granosa</name>
    <dbReference type="NCBI Taxonomy" id="220873"/>
    <lineage>
        <taxon>Eukaryota</taxon>
        <taxon>Metazoa</taxon>
        <taxon>Spiralia</taxon>
        <taxon>Lophotrochozoa</taxon>
        <taxon>Mollusca</taxon>
        <taxon>Bivalvia</taxon>
        <taxon>Autobranchia</taxon>
        <taxon>Pteriomorphia</taxon>
        <taxon>Arcoida</taxon>
        <taxon>Arcoidea</taxon>
        <taxon>Arcidae</taxon>
        <taxon>Tegillarca</taxon>
    </lineage>
</organism>
<gene>
    <name evidence="8" type="ORF">KUTeg_000829</name>
</gene>
<feature type="non-terminal residue" evidence="8">
    <location>
        <position position="183"/>
    </location>
</feature>
<dbReference type="Pfam" id="PF00962">
    <property type="entry name" value="A_deaminase"/>
    <property type="match status" value="1"/>
</dbReference>
<evidence type="ECO:0000256" key="3">
    <source>
        <dbReference type="ARBA" id="ARBA00012784"/>
    </source>
</evidence>
<evidence type="ECO:0000256" key="2">
    <source>
        <dbReference type="ARBA" id="ARBA00006676"/>
    </source>
</evidence>
<keyword evidence="9" id="KW-1185">Reference proteome</keyword>
<evidence type="ECO:0000256" key="5">
    <source>
        <dbReference type="ARBA" id="ARBA00022801"/>
    </source>
</evidence>
<evidence type="ECO:0000256" key="6">
    <source>
        <dbReference type="ARBA" id="ARBA00022833"/>
    </source>
</evidence>
<keyword evidence="4" id="KW-0479">Metal-binding</keyword>
<evidence type="ECO:0000313" key="8">
    <source>
        <dbReference type="EMBL" id="KAJ8322358.1"/>
    </source>
</evidence>
<evidence type="ECO:0000256" key="1">
    <source>
        <dbReference type="ARBA" id="ARBA00001947"/>
    </source>
</evidence>